<proteinExistence type="predicted"/>
<name>A0ACB9CJ76_ARCLA</name>
<evidence type="ECO:0000313" key="1">
    <source>
        <dbReference type="EMBL" id="KAI3734363.1"/>
    </source>
</evidence>
<protein>
    <submittedName>
        <fullName evidence="1">Uncharacterized protein</fullName>
    </submittedName>
</protein>
<reference evidence="2" key="1">
    <citation type="journal article" date="2022" name="Mol. Ecol. Resour.">
        <title>The genomes of chicory, endive, great burdock and yacon provide insights into Asteraceae palaeo-polyploidization history and plant inulin production.</title>
        <authorList>
            <person name="Fan W."/>
            <person name="Wang S."/>
            <person name="Wang H."/>
            <person name="Wang A."/>
            <person name="Jiang F."/>
            <person name="Liu H."/>
            <person name="Zhao H."/>
            <person name="Xu D."/>
            <person name="Zhang Y."/>
        </authorList>
    </citation>
    <scope>NUCLEOTIDE SEQUENCE [LARGE SCALE GENOMIC DNA]</scope>
    <source>
        <strain evidence="2">cv. Niubang</strain>
    </source>
</reference>
<dbReference type="EMBL" id="CM042050">
    <property type="protein sequence ID" value="KAI3734363.1"/>
    <property type="molecule type" value="Genomic_DNA"/>
</dbReference>
<organism evidence="1 2">
    <name type="scientific">Arctium lappa</name>
    <name type="common">Greater burdock</name>
    <name type="synonym">Lappa major</name>
    <dbReference type="NCBI Taxonomy" id="4217"/>
    <lineage>
        <taxon>Eukaryota</taxon>
        <taxon>Viridiplantae</taxon>
        <taxon>Streptophyta</taxon>
        <taxon>Embryophyta</taxon>
        <taxon>Tracheophyta</taxon>
        <taxon>Spermatophyta</taxon>
        <taxon>Magnoliopsida</taxon>
        <taxon>eudicotyledons</taxon>
        <taxon>Gunneridae</taxon>
        <taxon>Pentapetalae</taxon>
        <taxon>asterids</taxon>
        <taxon>campanulids</taxon>
        <taxon>Asterales</taxon>
        <taxon>Asteraceae</taxon>
        <taxon>Carduoideae</taxon>
        <taxon>Cardueae</taxon>
        <taxon>Arctiinae</taxon>
        <taxon>Arctium</taxon>
    </lineage>
</organism>
<sequence>MQRLHPISVCISRLQHSIDPCRCREPSPPPLPLSTTSNNHHQPPPTVEIDFYSWNRLLLGISGGLLDHKFNQTTPKTLTCYQANCTRGDDIATVRIPKCSGADCSEEKPIREAEGVWSVCLGVLNGTEVGLQNSNITGDISTQDKMVIYDKGKQTVGWLPANCDRLLRVQSD</sequence>
<dbReference type="Proteomes" id="UP001055879">
    <property type="component" value="Linkage Group LG04"/>
</dbReference>
<gene>
    <name evidence="1" type="ORF">L6452_13831</name>
</gene>
<evidence type="ECO:0000313" key="2">
    <source>
        <dbReference type="Proteomes" id="UP001055879"/>
    </source>
</evidence>
<accession>A0ACB9CJ76</accession>
<reference evidence="1 2" key="2">
    <citation type="journal article" date="2022" name="Mol. Ecol. Resour.">
        <title>The genomes of chicory, endive, great burdock and yacon provide insights into Asteraceae paleo-polyploidization history and plant inulin production.</title>
        <authorList>
            <person name="Fan W."/>
            <person name="Wang S."/>
            <person name="Wang H."/>
            <person name="Wang A."/>
            <person name="Jiang F."/>
            <person name="Liu H."/>
            <person name="Zhao H."/>
            <person name="Xu D."/>
            <person name="Zhang Y."/>
        </authorList>
    </citation>
    <scope>NUCLEOTIDE SEQUENCE [LARGE SCALE GENOMIC DNA]</scope>
    <source>
        <strain evidence="2">cv. Niubang</strain>
    </source>
</reference>
<comment type="caution">
    <text evidence="1">The sequence shown here is derived from an EMBL/GenBank/DDBJ whole genome shotgun (WGS) entry which is preliminary data.</text>
</comment>
<keyword evidence="2" id="KW-1185">Reference proteome</keyword>